<dbReference type="RefSeq" id="WP_108739404.1">
    <property type="nucleotide sequence ID" value="NZ_CP020918.1"/>
</dbReference>
<dbReference type="Proteomes" id="UP000244527">
    <property type="component" value="Chromosome"/>
</dbReference>
<name>A0A2S1L9P4_9FLAO</name>
<dbReference type="KEGG" id="ffa:FFWV33_02305"/>
<reference evidence="1 2" key="1">
    <citation type="submission" date="2017-04" db="EMBL/GenBank/DDBJ databases">
        <title>Compelte genome sequence of WV33.</title>
        <authorList>
            <person name="Lee P.C."/>
        </authorList>
    </citation>
    <scope>NUCLEOTIDE SEQUENCE [LARGE SCALE GENOMIC DNA]</scope>
    <source>
        <strain evidence="1 2">WV33</strain>
    </source>
</reference>
<dbReference type="EMBL" id="CP020918">
    <property type="protein sequence ID" value="AWG20442.1"/>
    <property type="molecule type" value="Genomic_DNA"/>
</dbReference>
<evidence type="ECO:0000313" key="1">
    <source>
        <dbReference type="EMBL" id="AWG20442.1"/>
    </source>
</evidence>
<gene>
    <name evidence="1" type="ORF">FFWV33_02305</name>
</gene>
<sequence>MWIFIIIIAIVVLVFSFNSAQNKNITDIYNEGGIGQKYSYLIKKISHGQMQVLAKTNTSITIGATEQKQSFEFHIIKTFNTVNILYTYKCKFPVPATHNLSWEFPQNGDQEDMVNQIFFDIKNLVHKLNMATF</sequence>
<protein>
    <submittedName>
        <fullName evidence="1">Uncharacterized protein</fullName>
    </submittedName>
</protein>
<accession>A0A2S1L9P4</accession>
<dbReference type="AlphaFoldDB" id="A0A2S1L9P4"/>
<dbReference type="OrthoDB" id="1099282at2"/>
<evidence type="ECO:0000313" key="2">
    <source>
        <dbReference type="Proteomes" id="UP000244527"/>
    </source>
</evidence>
<keyword evidence="2" id="KW-1185">Reference proteome</keyword>
<organism evidence="1 2">
    <name type="scientific">Flavobacterium faecale</name>
    <dbReference type="NCBI Taxonomy" id="1355330"/>
    <lineage>
        <taxon>Bacteria</taxon>
        <taxon>Pseudomonadati</taxon>
        <taxon>Bacteroidota</taxon>
        <taxon>Flavobacteriia</taxon>
        <taxon>Flavobacteriales</taxon>
        <taxon>Flavobacteriaceae</taxon>
        <taxon>Flavobacterium</taxon>
    </lineage>
</organism>
<proteinExistence type="predicted"/>